<evidence type="ECO:0000256" key="1">
    <source>
        <dbReference type="SAM" id="Phobius"/>
    </source>
</evidence>
<evidence type="ECO:0000313" key="2">
    <source>
        <dbReference type="EMBL" id="KAA6368192.1"/>
    </source>
</evidence>
<organism evidence="2 3">
    <name type="scientific">Streblomastix strix</name>
    <dbReference type="NCBI Taxonomy" id="222440"/>
    <lineage>
        <taxon>Eukaryota</taxon>
        <taxon>Metamonada</taxon>
        <taxon>Preaxostyla</taxon>
        <taxon>Oxymonadida</taxon>
        <taxon>Streblomastigidae</taxon>
        <taxon>Streblomastix</taxon>
    </lineage>
</organism>
<evidence type="ECO:0000313" key="3">
    <source>
        <dbReference type="Proteomes" id="UP000324800"/>
    </source>
</evidence>
<sequence>MFESFSQLSSISLYLFLLTFIITLEEIGVDINILPFGNLGFNQSCTNSSRVDAQSGDLGKIPQFSKLESLLLMVDAIYIASMAACTHTILLINMELELPKNQDVNIMKKTDEECGKDQQFKVLSPAKPVTMIELKAIQQKFKLYQGIGIISQDQIKLRTEVLRIARCVEAGYLSEVNEDMLTIIQELTNYAANLLHNTINNYEDIEFLFQNGFFIELLDLIRRTHVDKIPDETLRT</sequence>
<keyword evidence="1" id="KW-0472">Membrane</keyword>
<keyword evidence="1" id="KW-1133">Transmembrane helix</keyword>
<accession>A0A5J4UE53</accession>
<dbReference type="AlphaFoldDB" id="A0A5J4UE53"/>
<feature type="transmembrane region" description="Helical" evidence="1">
    <location>
        <begin position="12"/>
        <end position="34"/>
    </location>
</feature>
<gene>
    <name evidence="2" type="ORF">EZS28_036282</name>
</gene>
<keyword evidence="1" id="KW-0812">Transmembrane</keyword>
<dbReference type="Proteomes" id="UP000324800">
    <property type="component" value="Unassembled WGS sequence"/>
</dbReference>
<comment type="caution">
    <text evidence="2">The sequence shown here is derived from an EMBL/GenBank/DDBJ whole genome shotgun (WGS) entry which is preliminary data.</text>
</comment>
<dbReference type="EMBL" id="SNRW01017595">
    <property type="protein sequence ID" value="KAA6368192.1"/>
    <property type="molecule type" value="Genomic_DNA"/>
</dbReference>
<reference evidence="2 3" key="1">
    <citation type="submission" date="2019-03" db="EMBL/GenBank/DDBJ databases">
        <title>Single cell metagenomics reveals metabolic interactions within the superorganism composed of flagellate Streblomastix strix and complex community of Bacteroidetes bacteria on its surface.</title>
        <authorList>
            <person name="Treitli S.C."/>
            <person name="Kolisko M."/>
            <person name="Husnik F."/>
            <person name="Keeling P."/>
            <person name="Hampl V."/>
        </authorList>
    </citation>
    <scope>NUCLEOTIDE SEQUENCE [LARGE SCALE GENOMIC DNA]</scope>
    <source>
        <strain evidence="2">ST1C</strain>
    </source>
</reference>
<feature type="transmembrane region" description="Helical" evidence="1">
    <location>
        <begin position="70"/>
        <end position="92"/>
    </location>
</feature>
<feature type="non-terminal residue" evidence="2">
    <location>
        <position position="236"/>
    </location>
</feature>
<name>A0A5J4UE53_9EUKA</name>
<proteinExistence type="predicted"/>
<protein>
    <submittedName>
        <fullName evidence="2">Uncharacterized protein</fullName>
    </submittedName>
</protein>